<dbReference type="InterPro" id="IPR001279">
    <property type="entry name" value="Metallo-B-lactamas"/>
</dbReference>
<dbReference type="PANTHER" id="PTHR43223:SF1">
    <property type="entry name" value="ALKYL_ARYL-SULFATASE BDS1"/>
    <property type="match status" value="1"/>
</dbReference>
<dbReference type="SMART" id="SM00849">
    <property type="entry name" value="Lactamase_B"/>
    <property type="match status" value="1"/>
</dbReference>
<gene>
    <name evidence="6" type="ORF">UFOPK1722_01415</name>
</gene>
<dbReference type="Pfam" id="PF00753">
    <property type="entry name" value="Lactamase_B"/>
    <property type="match status" value="1"/>
</dbReference>
<feature type="domain" description="Metallo-beta-lactamase" evidence="5">
    <location>
        <begin position="105"/>
        <end position="327"/>
    </location>
</feature>
<protein>
    <submittedName>
        <fullName evidence="6">Unannotated protein</fullName>
    </submittedName>
</protein>
<keyword evidence="3" id="KW-0862">Zinc</keyword>
<dbReference type="SUPFAM" id="SSF56281">
    <property type="entry name" value="Metallo-hydrolase/oxidoreductase"/>
    <property type="match status" value="1"/>
</dbReference>
<dbReference type="GO" id="GO:0046983">
    <property type="term" value="F:protein dimerization activity"/>
    <property type="evidence" value="ECO:0007669"/>
    <property type="project" value="InterPro"/>
</dbReference>
<dbReference type="Gene3D" id="3.30.1050.10">
    <property type="entry name" value="SCP2 sterol-binding domain"/>
    <property type="match status" value="1"/>
</dbReference>
<dbReference type="CDD" id="cd07710">
    <property type="entry name" value="arylsulfatase_Sdsa1-like_MBL-fold"/>
    <property type="match status" value="1"/>
</dbReference>
<dbReference type="Gene3D" id="3.60.15.30">
    <property type="entry name" value="Metallo-beta-lactamase domain"/>
    <property type="match status" value="1"/>
</dbReference>
<reference evidence="6" key="1">
    <citation type="submission" date="2020-05" db="EMBL/GenBank/DDBJ databases">
        <authorList>
            <person name="Chiriac C."/>
            <person name="Salcher M."/>
            <person name="Ghai R."/>
            <person name="Kavagutti S V."/>
        </authorList>
    </citation>
    <scope>NUCLEOTIDE SEQUENCE</scope>
</reference>
<organism evidence="6">
    <name type="scientific">freshwater metagenome</name>
    <dbReference type="NCBI Taxonomy" id="449393"/>
    <lineage>
        <taxon>unclassified sequences</taxon>
        <taxon>metagenomes</taxon>
        <taxon>ecological metagenomes</taxon>
    </lineage>
</organism>
<sequence>MTERASATTHTVAANNRLSDRLPWADDSDFERARKGLIAQHEGPILNERPGGLVGVSWDTANFAFIHGDAPTSVNPSLWRQAKLNAEHGLYEVREGVYQVRGYDTAVVSFIATKSGWLVIDPLTTTETARAAKALVDAHLGVRDVVAVAYTHSHIDHYGGILGIVDQRRIDEGSCIVIAPDGFLHAAVSENVVAQAAMGRRATWQYGMTLPWDEHGHVDQGLSKGVPFGSSTLIAPTHVITENFERMVIDGLVTEFQLAPDTEAPAEMHLWFPELKALCIAENCTATMHNVLTLRGALVRDALTWTRSLDDALVRYGDEMEVLFASHGWPYWGRADAMSHLRNHRDLYRWIHDEAMRLANLGHTPDEIADLIDLPPGLWADWTCHGYYGTVSHNVRAVYQRYFGFYDGHPSSLNPLPPVEAARRYVQFMGGIENLVANARTAYDEGDYRWVAQVLRHAVFAEPRHTAARELQADAFTQLAYQAESGPWRDIYLTGAKELREGTPPMDYPVRPSAASIGGMTPLQVFDYLAVRLDGSAAVAFGNHHLIWSLEDTGDVIELELSNGTLHSREPGAPRNTKVSATVRCTRADLNRLVVAEISFADSIANGSVRVEGSTDLVTNLWNALTTFKMFFPIIEP</sequence>
<evidence type="ECO:0000259" key="5">
    <source>
        <dbReference type="SMART" id="SM00849"/>
    </source>
</evidence>
<dbReference type="GO" id="GO:0046872">
    <property type="term" value="F:metal ion binding"/>
    <property type="evidence" value="ECO:0007669"/>
    <property type="project" value="UniProtKB-KW"/>
</dbReference>
<dbReference type="InterPro" id="IPR038536">
    <property type="entry name" value="Alkyl/aryl-sulf_dimr_sf"/>
</dbReference>
<dbReference type="InterPro" id="IPR036527">
    <property type="entry name" value="SCP2_sterol-bd_dom_sf"/>
</dbReference>
<dbReference type="SUPFAM" id="SSF55718">
    <property type="entry name" value="SCP-like"/>
    <property type="match status" value="1"/>
</dbReference>
<keyword evidence="2" id="KW-0378">Hydrolase</keyword>
<dbReference type="EMBL" id="CAEZTS010000139">
    <property type="protein sequence ID" value="CAB4586944.1"/>
    <property type="molecule type" value="Genomic_DNA"/>
</dbReference>
<evidence type="ECO:0000256" key="2">
    <source>
        <dbReference type="ARBA" id="ARBA00022801"/>
    </source>
</evidence>
<dbReference type="FunFam" id="3.60.15.30:FF:000001">
    <property type="entry name" value="Alkyl/aryl-sulfatase BDS1"/>
    <property type="match status" value="1"/>
</dbReference>
<evidence type="ECO:0000256" key="3">
    <source>
        <dbReference type="ARBA" id="ARBA00022833"/>
    </source>
</evidence>
<dbReference type="GO" id="GO:0018741">
    <property type="term" value="F:linear primary-alkylsulfatase activity"/>
    <property type="evidence" value="ECO:0007669"/>
    <property type="project" value="InterPro"/>
</dbReference>
<evidence type="ECO:0000313" key="6">
    <source>
        <dbReference type="EMBL" id="CAB4586944.1"/>
    </source>
</evidence>
<dbReference type="InterPro" id="IPR036866">
    <property type="entry name" value="RibonucZ/Hydroxyglut_hydro"/>
</dbReference>
<dbReference type="InterPro" id="IPR044097">
    <property type="entry name" value="Bds1/SdsA1_MBL-fold"/>
</dbReference>
<dbReference type="GO" id="GO:0018909">
    <property type="term" value="P:dodecyl sulfate metabolic process"/>
    <property type="evidence" value="ECO:0007669"/>
    <property type="project" value="InterPro"/>
</dbReference>
<dbReference type="PANTHER" id="PTHR43223">
    <property type="entry name" value="ALKYL/ARYL-SULFATASE"/>
    <property type="match status" value="1"/>
</dbReference>
<dbReference type="InterPro" id="IPR029228">
    <property type="entry name" value="Alkyl_sulf_dimr"/>
</dbReference>
<dbReference type="InterPro" id="IPR052195">
    <property type="entry name" value="Bact_Alkyl/Aryl-Sulfatase"/>
</dbReference>
<keyword evidence="1" id="KW-0479">Metal-binding</keyword>
<dbReference type="Gene3D" id="1.25.40.880">
    <property type="entry name" value="Alkyl sulfatase, dimerisation domain"/>
    <property type="match status" value="1"/>
</dbReference>
<comment type="similarity">
    <text evidence="4">Belongs to the metallo-beta-lactamase superfamily. Type III sulfatase family.</text>
</comment>
<dbReference type="Pfam" id="PF14863">
    <property type="entry name" value="Alkyl_sulf_dimr"/>
    <property type="match status" value="1"/>
</dbReference>
<accession>A0A6J6FIX4</accession>
<proteinExistence type="inferred from homology"/>
<evidence type="ECO:0000256" key="1">
    <source>
        <dbReference type="ARBA" id="ARBA00022723"/>
    </source>
</evidence>
<evidence type="ECO:0000256" key="4">
    <source>
        <dbReference type="ARBA" id="ARBA00033751"/>
    </source>
</evidence>
<name>A0A6J6FIX4_9ZZZZ</name>
<dbReference type="InterPro" id="IPR029229">
    <property type="entry name" value="Alkyl_sulf_C"/>
</dbReference>
<dbReference type="Pfam" id="PF14864">
    <property type="entry name" value="Alkyl_sulf_C"/>
    <property type="match status" value="1"/>
</dbReference>
<dbReference type="AlphaFoldDB" id="A0A6J6FIX4"/>